<evidence type="ECO:0000313" key="3">
    <source>
        <dbReference type="Proteomes" id="UP001434883"/>
    </source>
</evidence>
<name>A0ABV0RXV3_9TELE</name>
<gene>
    <name evidence="2" type="ORF">XENOCAPTIV_008936</name>
</gene>
<protein>
    <submittedName>
        <fullName evidence="2">Uncharacterized protein</fullName>
    </submittedName>
</protein>
<keyword evidence="1" id="KW-1133">Transmembrane helix</keyword>
<keyword evidence="1" id="KW-0472">Membrane</keyword>
<organism evidence="2 3">
    <name type="scientific">Xenoophorus captivus</name>
    <dbReference type="NCBI Taxonomy" id="1517983"/>
    <lineage>
        <taxon>Eukaryota</taxon>
        <taxon>Metazoa</taxon>
        <taxon>Chordata</taxon>
        <taxon>Craniata</taxon>
        <taxon>Vertebrata</taxon>
        <taxon>Euteleostomi</taxon>
        <taxon>Actinopterygii</taxon>
        <taxon>Neopterygii</taxon>
        <taxon>Teleostei</taxon>
        <taxon>Neoteleostei</taxon>
        <taxon>Acanthomorphata</taxon>
        <taxon>Ovalentaria</taxon>
        <taxon>Atherinomorphae</taxon>
        <taxon>Cyprinodontiformes</taxon>
        <taxon>Goodeidae</taxon>
        <taxon>Xenoophorus</taxon>
    </lineage>
</organism>
<evidence type="ECO:0000256" key="1">
    <source>
        <dbReference type="SAM" id="Phobius"/>
    </source>
</evidence>
<dbReference type="EMBL" id="JAHRIN010060876">
    <property type="protein sequence ID" value="MEQ2213048.1"/>
    <property type="molecule type" value="Genomic_DNA"/>
</dbReference>
<keyword evidence="3" id="KW-1185">Reference proteome</keyword>
<evidence type="ECO:0000313" key="2">
    <source>
        <dbReference type="EMBL" id="MEQ2213048.1"/>
    </source>
</evidence>
<reference evidence="2 3" key="1">
    <citation type="submission" date="2021-06" db="EMBL/GenBank/DDBJ databases">
        <authorList>
            <person name="Palmer J.M."/>
        </authorList>
    </citation>
    <scope>NUCLEOTIDE SEQUENCE [LARGE SCALE GENOMIC DNA]</scope>
    <source>
        <strain evidence="2 3">XC_2019</strain>
        <tissue evidence="2">Muscle</tissue>
    </source>
</reference>
<comment type="caution">
    <text evidence="2">The sequence shown here is derived from an EMBL/GenBank/DDBJ whole genome shotgun (WGS) entry which is preliminary data.</text>
</comment>
<sequence length="110" mass="12699">MISRGSRGVPRTEPAFFISLLSFFKSLLLVHASFHSIFYEYAWIQHSVSNQLLRDDLLWLSLKGVSDCLLDFCPLSSLLYDCVGHNMTVAQHLYIKNAFFLNCCSDYVRR</sequence>
<keyword evidence="1" id="KW-0812">Transmembrane</keyword>
<feature type="transmembrane region" description="Helical" evidence="1">
    <location>
        <begin position="15"/>
        <end position="34"/>
    </location>
</feature>
<dbReference type="Proteomes" id="UP001434883">
    <property type="component" value="Unassembled WGS sequence"/>
</dbReference>
<accession>A0ABV0RXV3</accession>
<proteinExistence type="predicted"/>